<evidence type="ECO:0000256" key="3">
    <source>
        <dbReference type="ARBA" id="ARBA00022692"/>
    </source>
</evidence>
<evidence type="ECO:0000256" key="2">
    <source>
        <dbReference type="ARBA" id="ARBA00022475"/>
    </source>
</evidence>
<proteinExistence type="predicted"/>
<evidence type="ECO:0000313" key="9">
    <source>
        <dbReference type="Proteomes" id="UP000664417"/>
    </source>
</evidence>
<evidence type="ECO:0000256" key="5">
    <source>
        <dbReference type="ARBA" id="ARBA00023136"/>
    </source>
</evidence>
<keyword evidence="9" id="KW-1185">Reference proteome</keyword>
<dbReference type="AlphaFoldDB" id="A0A8J7QJR4"/>
<dbReference type="GO" id="GO:0140359">
    <property type="term" value="F:ABC-type transporter activity"/>
    <property type="evidence" value="ECO:0007669"/>
    <property type="project" value="InterPro"/>
</dbReference>
<keyword evidence="5 6" id="KW-0472">Membrane</keyword>
<keyword evidence="3 6" id="KW-0812">Transmembrane</keyword>
<dbReference type="EMBL" id="JAFREP010000012">
    <property type="protein sequence ID" value="MBO1319493.1"/>
    <property type="molecule type" value="Genomic_DNA"/>
</dbReference>
<evidence type="ECO:0000259" key="7">
    <source>
        <dbReference type="Pfam" id="PF12698"/>
    </source>
</evidence>
<feature type="transmembrane region" description="Helical" evidence="6">
    <location>
        <begin position="317"/>
        <end position="338"/>
    </location>
</feature>
<comment type="caution">
    <text evidence="8">The sequence shown here is derived from an EMBL/GenBank/DDBJ whole genome shotgun (WGS) entry which is preliminary data.</text>
</comment>
<evidence type="ECO:0000313" key="8">
    <source>
        <dbReference type="EMBL" id="MBO1319493.1"/>
    </source>
</evidence>
<dbReference type="GO" id="GO:0005886">
    <property type="term" value="C:plasma membrane"/>
    <property type="evidence" value="ECO:0007669"/>
    <property type="project" value="UniProtKB-SubCell"/>
</dbReference>
<dbReference type="PANTHER" id="PTHR30294:SF38">
    <property type="entry name" value="TRANSPORT PERMEASE PROTEIN"/>
    <property type="match status" value="1"/>
</dbReference>
<feature type="transmembrane region" description="Helical" evidence="6">
    <location>
        <begin position="18"/>
        <end position="38"/>
    </location>
</feature>
<feature type="transmembrane region" description="Helical" evidence="6">
    <location>
        <begin position="283"/>
        <end position="310"/>
    </location>
</feature>
<dbReference type="RefSeq" id="WP_207859365.1">
    <property type="nucleotide sequence ID" value="NZ_JAFREP010000012.1"/>
</dbReference>
<accession>A0A8J7QJR4</accession>
<dbReference type="Pfam" id="PF12698">
    <property type="entry name" value="ABC2_membrane_3"/>
    <property type="match status" value="1"/>
</dbReference>
<reference evidence="8" key="1">
    <citation type="submission" date="2021-03" db="EMBL/GenBank/DDBJ databases">
        <authorList>
            <person name="Wang G."/>
        </authorList>
    </citation>
    <scope>NUCLEOTIDE SEQUENCE</scope>
    <source>
        <strain evidence="8">KCTC 12899</strain>
    </source>
</reference>
<protein>
    <submittedName>
        <fullName evidence="8">ABC transporter permease</fullName>
    </submittedName>
</protein>
<feature type="transmembrane region" description="Helical" evidence="6">
    <location>
        <begin position="344"/>
        <end position="365"/>
    </location>
</feature>
<keyword evidence="4 6" id="KW-1133">Transmembrane helix</keyword>
<feature type="transmembrane region" description="Helical" evidence="6">
    <location>
        <begin position="407"/>
        <end position="430"/>
    </location>
</feature>
<dbReference type="Proteomes" id="UP000664417">
    <property type="component" value="Unassembled WGS sequence"/>
</dbReference>
<comment type="subcellular location">
    <subcellularLocation>
        <location evidence="1">Cell membrane</location>
        <topology evidence="1">Multi-pass membrane protein</topology>
    </subcellularLocation>
</comment>
<gene>
    <name evidence="8" type="ORF">J3U88_13545</name>
</gene>
<keyword evidence="2" id="KW-1003">Cell membrane</keyword>
<name>A0A8J7QJR4_9BACT</name>
<evidence type="ECO:0000256" key="1">
    <source>
        <dbReference type="ARBA" id="ARBA00004651"/>
    </source>
</evidence>
<organism evidence="8 9">
    <name type="scientific">Acanthopleuribacter pedis</name>
    <dbReference type="NCBI Taxonomy" id="442870"/>
    <lineage>
        <taxon>Bacteria</taxon>
        <taxon>Pseudomonadati</taxon>
        <taxon>Acidobacteriota</taxon>
        <taxon>Holophagae</taxon>
        <taxon>Acanthopleuribacterales</taxon>
        <taxon>Acanthopleuribacteraceae</taxon>
        <taxon>Acanthopleuribacter</taxon>
    </lineage>
</organism>
<feature type="domain" description="ABC-2 type transporter transmembrane" evidence="7">
    <location>
        <begin position="20"/>
        <end position="429"/>
    </location>
</feature>
<dbReference type="PANTHER" id="PTHR30294">
    <property type="entry name" value="MEMBRANE COMPONENT OF ABC TRANSPORTER YHHJ-RELATED"/>
    <property type="match status" value="1"/>
</dbReference>
<feature type="transmembrane region" description="Helical" evidence="6">
    <location>
        <begin position="233"/>
        <end position="257"/>
    </location>
</feature>
<evidence type="ECO:0000256" key="6">
    <source>
        <dbReference type="SAM" id="Phobius"/>
    </source>
</evidence>
<evidence type="ECO:0000256" key="4">
    <source>
        <dbReference type="ARBA" id="ARBA00022989"/>
    </source>
</evidence>
<dbReference type="InterPro" id="IPR013525">
    <property type="entry name" value="ABC2_TM"/>
</dbReference>
<sequence>MIGTILKLNWLTLKRDPVALALSFIMPLIFFTIFAVIFGGGGGSNGGMNPINVLVVAEPTDAFAEKFVTKLAEQPSLTITRFENLDPVPQGDPETVAHQQVRAGTYDAALMLPSPLEQSVGNFGVGGGDKAVLVYDAANPVARFALAGLIQANVMQTAPDIMLNRGMSMFGDQGAPLTPQQQQLVDEARDFLNAEGAPASTGAGGTAELLPLDARDARDSGETGEEKQSPSTVAYYAAGIGIMFLLFSMTAAGGSILEEEESGTLDRLLSSQLGINQLMLGKWLFYTISGGLQLTVMFVYGALVFAIPLFTVKTMTAFLLMTTVSAMGAAAFGMFLATVSKSRAQLSGLSTVVILIMSAVGGSMVPRFIMPPAMATAGKFTFNGWAIDGYLKIFWRADPNHNLAEALLHIAPELAVIALMAALMLGGAIFSAQRRQAA</sequence>
<dbReference type="InterPro" id="IPR051449">
    <property type="entry name" value="ABC-2_transporter_component"/>
</dbReference>